<dbReference type="Gene3D" id="2.40.160.110">
    <property type="match status" value="2"/>
</dbReference>
<keyword evidence="3 16" id="KW-0812">Transmembrane</keyword>
<feature type="region of interest" description="Disordered" evidence="17">
    <location>
        <begin position="502"/>
        <end position="551"/>
    </location>
</feature>
<reference evidence="19" key="1">
    <citation type="submission" date="2025-08" db="UniProtKB">
        <authorList>
            <consortium name="Ensembl"/>
        </authorList>
    </citation>
    <scope>IDENTIFICATION</scope>
</reference>
<dbReference type="GO" id="GO:0005886">
    <property type="term" value="C:plasma membrane"/>
    <property type="evidence" value="ECO:0007669"/>
    <property type="project" value="UniProtKB-SubCell"/>
</dbReference>
<evidence type="ECO:0000256" key="6">
    <source>
        <dbReference type="ARBA" id="ARBA00022989"/>
    </source>
</evidence>
<feature type="region of interest" description="Disordered" evidence="17">
    <location>
        <begin position="13"/>
        <end position="40"/>
    </location>
</feature>
<dbReference type="PANTHER" id="PTHR11506">
    <property type="entry name" value="LYSOSOME-ASSOCIATED MEMBRANE GLYCOPROTEIN"/>
    <property type="match status" value="1"/>
</dbReference>
<keyword evidence="6" id="KW-1133">Transmembrane helix</keyword>
<keyword evidence="4" id="KW-0732">Signal</keyword>
<organism evidence="19">
    <name type="scientific">Capra hircus</name>
    <name type="common">Goat</name>
    <dbReference type="NCBI Taxonomy" id="9925"/>
    <lineage>
        <taxon>Eukaryota</taxon>
        <taxon>Metazoa</taxon>
        <taxon>Chordata</taxon>
        <taxon>Craniata</taxon>
        <taxon>Vertebrata</taxon>
        <taxon>Euteleostomi</taxon>
        <taxon>Mammalia</taxon>
        <taxon>Eutheria</taxon>
        <taxon>Laurasiatheria</taxon>
        <taxon>Artiodactyla</taxon>
        <taxon>Ruminantia</taxon>
        <taxon>Pecora</taxon>
        <taxon>Bovidae</taxon>
        <taxon>Caprinae</taxon>
        <taxon>Capra</taxon>
    </lineage>
</organism>
<feature type="compositionally biased region" description="Polar residues" evidence="17">
    <location>
        <begin position="31"/>
        <end position="40"/>
    </location>
</feature>
<evidence type="ECO:0000313" key="19">
    <source>
        <dbReference type="Ensembl" id="ENSCHIP00010036222.1"/>
    </source>
</evidence>
<feature type="disulfide bond" evidence="16">
    <location>
        <begin position="184"/>
        <end position="222"/>
    </location>
</feature>
<keyword evidence="9" id="KW-0325">Glycoprotein</keyword>
<evidence type="ECO:0000259" key="18">
    <source>
        <dbReference type="Pfam" id="PF01299"/>
    </source>
</evidence>
<evidence type="ECO:0000256" key="8">
    <source>
        <dbReference type="ARBA" id="ARBA00023157"/>
    </source>
</evidence>
<protein>
    <recommendedName>
        <fullName evidence="14">Lysosome-associated membrane glycoprotein 1</fullName>
    </recommendedName>
    <alternativeName>
        <fullName evidence="15">CD107 antigen-like family member A</fullName>
    </alternativeName>
</protein>
<accession>A0A8C2S198</accession>
<dbReference type="Pfam" id="PF01299">
    <property type="entry name" value="Lamp2-like_luminal"/>
    <property type="match status" value="1"/>
</dbReference>
<name>A0A8C2S198_CAPHI</name>
<keyword evidence="2" id="KW-1003">Cell membrane</keyword>
<dbReference type="Ensembl" id="ENSCHIT00010050919.1">
    <property type="protein sequence ID" value="ENSCHIP00010036222.1"/>
    <property type="gene ID" value="ENSCHIG00010026971.1"/>
</dbReference>
<evidence type="ECO:0000256" key="13">
    <source>
        <dbReference type="ARBA" id="ARBA00065516"/>
    </source>
</evidence>
<feature type="disulfide bond" evidence="16">
    <location>
        <begin position="112"/>
        <end position="148"/>
    </location>
</feature>
<feature type="domain" description="Lysosome-associated membrane glycoprotein 2-like luminal" evidence="18">
    <location>
        <begin position="171"/>
        <end position="317"/>
    </location>
</feature>
<evidence type="ECO:0000256" key="10">
    <source>
        <dbReference type="ARBA" id="ARBA00023228"/>
    </source>
</evidence>
<sequence>MADFSATFLTSYDTRSGPQNKSFELPAGAEVSNSSSCGKENASDSSLVITFGRGHTLTLTFTRNATRYKVQLMRFAYNLSDTDTFPNSSFTGVKTVESATDIKADVNTTYRCVSETQVHMGSVTVTLRDAAIQAYLSSSNFSRAETRCEQDLPTPTTPPQPSPTPAPSSPVVFRYNVSGSNGTCLLASMGLQLNVTYRTVDNKTVTREFNVNPNKTTFGGNCSTTLATLSLSSENLLLLVLQFVMNESSSKVFLQGVQLNLTLPDAEDVSFTATNSSLRALQATAGNSYKCNTEQRLQVTSTFSLNLFRVWVQAFRVDGDKFGPVEECQLDENSMLIPIAVGGALAGLVLILLPSRHPDHHCPLAGPGVGQPEVHVGPASSQGCWVLGETHCRAIFRSSPAGPEATPASRAAPESCRVEAPLPLHLHYPPGPGYRSWVPLDDPHGPRQIEGGLGKKPGGNLPESQPTDGLLAARCSPARGCGAIKRRPNLLILISGASACSSVDGGLGSQPETEAGSRQWKHQIPATRPRAGDKALPSALQKRIPTKTESS</sequence>
<dbReference type="AlphaFoldDB" id="A0A8C2S198"/>
<evidence type="ECO:0000256" key="3">
    <source>
        <dbReference type="ARBA" id="ARBA00022692"/>
    </source>
</evidence>
<dbReference type="InterPro" id="IPR002000">
    <property type="entry name" value="Lysosome-assoc_membr_glycop"/>
</dbReference>
<keyword evidence="7 16" id="KW-0472">Membrane</keyword>
<evidence type="ECO:0000256" key="4">
    <source>
        <dbReference type="ARBA" id="ARBA00022729"/>
    </source>
</evidence>
<dbReference type="PROSITE" id="PS00310">
    <property type="entry name" value="LAMP_1"/>
    <property type="match status" value="1"/>
</dbReference>
<keyword evidence="5" id="KW-0967">Endosome</keyword>
<evidence type="ECO:0000256" key="5">
    <source>
        <dbReference type="ARBA" id="ARBA00022753"/>
    </source>
</evidence>
<feature type="compositionally biased region" description="Pro residues" evidence="17">
    <location>
        <begin position="155"/>
        <end position="168"/>
    </location>
</feature>
<proteinExistence type="inferred from homology"/>
<evidence type="ECO:0000256" key="7">
    <source>
        <dbReference type="ARBA" id="ARBA00023136"/>
    </source>
</evidence>
<dbReference type="GO" id="GO:0101004">
    <property type="term" value="C:cytolytic granule membrane"/>
    <property type="evidence" value="ECO:0007669"/>
    <property type="project" value="UniProtKB-SubCell"/>
</dbReference>
<feature type="disulfide bond" evidence="16">
    <location>
        <begin position="291"/>
        <end position="328"/>
    </location>
</feature>
<dbReference type="PRINTS" id="PR00336">
    <property type="entry name" value="LYSASSOCTDMP"/>
</dbReference>
<evidence type="ECO:0000256" key="2">
    <source>
        <dbReference type="ARBA" id="ARBA00022475"/>
    </source>
</evidence>
<evidence type="ECO:0000256" key="9">
    <source>
        <dbReference type="ARBA" id="ARBA00023180"/>
    </source>
</evidence>
<feature type="compositionally biased region" description="Polar residues" evidence="17">
    <location>
        <begin position="13"/>
        <end position="22"/>
    </location>
</feature>
<dbReference type="GO" id="GO:0072594">
    <property type="term" value="P:establishment of protein localization to organelle"/>
    <property type="evidence" value="ECO:0007669"/>
    <property type="project" value="TreeGrafter"/>
</dbReference>
<dbReference type="InterPro" id="IPR048528">
    <property type="entry name" value="Lamp2-like_luminal"/>
</dbReference>
<comment type="caution">
    <text evidence="16">Lacks conserved residue(s) required for the propagation of feature annotation.</text>
</comment>
<dbReference type="FunFam" id="2.40.160.110:FF:000005">
    <property type="entry name" value="Lysosome-associated membrane glycoprotein 1"/>
    <property type="match status" value="1"/>
</dbReference>
<dbReference type="FunFam" id="2.40.160.110:FF:000001">
    <property type="entry name" value="lysosome-associated membrane glycoprotein 2 isoform X2"/>
    <property type="match status" value="1"/>
</dbReference>
<evidence type="ECO:0000256" key="11">
    <source>
        <dbReference type="ARBA" id="ARBA00037817"/>
    </source>
</evidence>
<keyword evidence="10 16" id="KW-0458">Lysosome</keyword>
<dbReference type="GO" id="GO:0031902">
    <property type="term" value="C:late endosome membrane"/>
    <property type="evidence" value="ECO:0007669"/>
    <property type="project" value="UniProtKB-SubCell"/>
</dbReference>
<keyword evidence="8 16" id="KW-1015">Disulfide bond</keyword>
<dbReference type="PANTHER" id="PTHR11506:SF27">
    <property type="entry name" value="LYSOSOME-ASSOCIATED MEMBRANE GLYCOPROTEIN 1"/>
    <property type="match status" value="1"/>
</dbReference>
<dbReference type="InterPro" id="IPR018134">
    <property type="entry name" value="LAMP_CS"/>
</dbReference>
<comment type="subunit">
    <text evidence="13">Interacts with ABCB9; this interaction strongly stabilizes ABCB9 and protects ABCB9 against lysosomal degradation. Interacts with FURIN. Interacts with TMEM175; inhibiting the proton channel activity of TMEM175.</text>
</comment>
<comment type="similarity">
    <text evidence="16">Belongs to the LAMP family.</text>
</comment>
<evidence type="ECO:0000256" key="12">
    <source>
        <dbReference type="ARBA" id="ARBA00060404"/>
    </source>
</evidence>
<evidence type="ECO:0000256" key="1">
    <source>
        <dbReference type="ARBA" id="ARBA00004251"/>
    </source>
</evidence>
<feature type="region of interest" description="Disordered" evidence="17">
    <location>
        <begin position="442"/>
        <end position="467"/>
    </location>
</feature>
<feature type="region of interest" description="Disordered" evidence="17">
    <location>
        <begin position="144"/>
        <end position="169"/>
    </location>
</feature>
<evidence type="ECO:0000256" key="16">
    <source>
        <dbReference type="PROSITE-ProRule" id="PRU00740"/>
    </source>
</evidence>
<evidence type="ECO:0000256" key="17">
    <source>
        <dbReference type="SAM" id="MobiDB-lite"/>
    </source>
</evidence>
<dbReference type="PROSITE" id="PS51407">
    <property type="entry name" value="LAMP_3"/>
    <property type="match status" value="1"/>
</dbReference>
<evidence type="ECO:0000256" key="15">
    <source>
        <dbReference type="ARBA" id="ARBA00082884"/>
    </source>
</evidence>
<comment type="subcellular location">
    <subcellularLocation>
        <location evidence="1">Cell membrane</location>
        <topology evidence="1">Single-pass type I membrane protein</topology>
    </subcellularLocation>
    <subcellularLocation>
        <location evidence="12">Cytolytic granule membrane</location>
        <topology evidence="12">Single-pass type I membrane protein</topology>
    </subcellularLocation>
    <subcellularLocation>
        <location evidence="11">Late endosome membrane</location>
        <topology evidence="11">Single-pass type I membrane protein</topology>
    </subcellularLocation>
    <subcellularLocation>
        <location evidence="16">Lysosome membrane</location>
        <topology evidence="16">Single-pass type I membrane protein</topology>
    </subcellularLocation>
</comment>
<evidence type="ECO:0000256" key="14">
    <source>
        <dbReference type="ARBA" id="ARBA00074383"/>
    </source>
</evidence>